<dbReference type="EMBL" id="VSRR010056997">
    <property type="protein sequence ID" value="MPC81457.1"/>
    <property type="molecule type" value="Genomic_DNA"/>
</dbReference>
<dbReference type="Proteomes" id="UP000324222">
    <property type="component" value="Unassembled WGS sequence"/>
</dbReference>
<sequence>MYLTISISVPRSSESPSNFIPLLRSLVHSQPWIFLSLTITFPWYHIHFTSAQLSGYDAMTWGMRHTEEEKEEEEKEKEEERIQPLQSDFNGHFNRKIR</sequence>
<accession>A0A5B7IIT9</accession>
<gene>
    <name evidence="2" type="ORF">E2C01_076074</name>
</gene>
<evidence type="ECO:0000313" key="2">
    <source>
        <dbReference type="EMBL" id="MPC81457.1"/>
    </source>
</evidence>
<evidence type="ECO:0000256" key="1">
    <source>
        <dbReference type="SAM" id="MobiDB-lite"/>
    </source>
</evidence>
<reference evidence="2 3" key="1">
    <citation type="submission" date="2019-05" db="EMBL/GenBank/DDBJ databases">
        <title>Another draft genome of Portunus trituberculatus and its Hox gene families provides insights of decapod evolution.</title>
        <authorList>
            <person name="Jeong J.-H."/>
            <person name="Song I."/>
            <person name="Kim S."/>
            <person name="Choi T."/>
            <person name="Kim D."/>
            <person name="Ryu S."/>
            <person name="Kim W."/>
        </authorList>
    </citation>
    <scope>NUCLEOTIDE SEQUENCE [LARGE SCALE GENOMIC DNA]</scope>
    <source>
        <tissue evidence="2">Muscle</tissue>
    </source>
</reference>
<name>A0A5B7IIT9_PORTR</name>
<dbReference type="AlphaFoldDB" id="A0A5B7IIT9"/>
<proteinExistence type="predicted"/>
<keyword evidence="3" id="KW-1185">Reference proteome</keyword>
<evidence type="ECO:0000313" key="3">
    <source>
        <dbReference type="Proteomes" id="UP000324222"/>
    </source>
</evidence>
<feature type="region of interest" description="Disordered" evidence="1">
    <location>
        <begin position="65"/>
        <end position="98"/>
    </location>
</feature>
<protein>
    <submittedName>
        <fullName evidence="2">Uncharacterized protein</fullName>
    </submittedName>
</protein>
<organism evidence="2 3">
    <name type="scientific">Portunus trituberculatus</name>
    <name type="common">Swimming crab</name>
    <name type="synonym">Neptunus trituberculatus</name>
    <dbReference type="NCBI Taxonomy" id="210409"/>
    <lineage>
        <taxon>Eukaryota</taxon>
        <taxon>Metazoa</taxon>
        <taxon>Ecdysozoa</taxon>
        <taxon>Arthropoda</taxon>
        <taxon>Crustacea</taxon>
        <taxon>Multicrustacea</taxon>
        <taxon>Malacostraca</taxon>
        <taxon>Eumalacostraca</taxon>
        <taxon>Eucarida</taxon>
        <taxon>Decapoda</taxon>
        <taxon>Pleocyemata</taxon>
        <taxon>Brachyura</taxon>
        <taxon>Eubrachyura</taxon>
        <taxon>Portunoidea</taxon>
        <taxon>Portunidae</taxon>
        <taxon>Portuninae</taxon>
        <taxon>Portunus</taxon>
    </lineage>
</organism>
<comment type="caution">
    <text evidence="2">The sequence shown here is derived from an EMBL/GenBank/DDBJ whole genome shotgun (WGS) entry which is preliminary data.</text>
</comment>